<evidence type="ECO:0000256" key="4">
    <source>
        <dbReference type="ARBA" id="ARBA00023136"/>
    </source>
</evidence>
<evidence type="ECO:0000313" key="8">
    <source>
        <dbReference type="Proteomes" id="UP000070444"/>
    </source>
</evidence>
<sequence length="111" mass="12979">MKKDALATNDRELVNRLIKQKRSLIFQLLVVFIVFNVCYMPIYITIILRVTASYKRTPFADAVMTEIIEVSRVVDPIITIIFQPELNHEFQVIVTKSNAKFKTFIAKIFKR</sequence>
<dbReference type="OrthoDB" id="10053194at2759"/>
<evidence type="ECO:0000256" key="5">
    <source>
        <dbReference type="SAM" id="Phobius"/>
    </source>
</evidence>
<keyword evidence="2 5" id="KW-0812">Transmembrane</keyword>
<dbReference type="PROSITE" id="PS50262">
    <property type="entry name" value="G_PROTEIN_RECEP_F1_2"/>
    <property type="match status" value="1"/>
</dbReference>
<proteinExistence type="predicted"/>
<feature type="domain" description="G-protein coupled receptors family 1 profile" evidence="6">
    <location>
        <begin position="1"/>
        <end position="79"/>
    </location>
</feature>
<accession>A0A137P6Y8</accession>
<organism evidence="7 8">
    <name type="scientific">Conidiobolus coronatus (strain ATCC 28846 / CBS 209.66 / NRRL 28638)</name>
    <name type="common">Delacroixia coronata</name>
    <dbReference type="NCBI Taxonomy" id="796925"/>
    <lineage>
        <taxon>Eukaryota</taxon>
        <taxon>Fungi</taxon>
        <taxon>Fungi incertae sedis</taxon>
        <taxon>Zoopagomycota</taxon>
        <taxon>Entomophthoromycotina</taxon>
        <taxon>Entomophthoromycetes</taxon>
        <taxon>Entomophthorales</taxon>
        <taxon>Ancylistaceae</taxon>
        <taxon>Conidiobolus</taxon>
    </lineage>
</organism>
<name>A0A137P6Y8_CONC2</name>
<dbReference type="Proteomes" id="UP000070444">
    <property type="component" value="Unassembled WGS sequence"/>
</dbReference>
<dbReference type="GO" id="GO:0016020">
    <property type="term" value="C:membrane"/>
    <property type="evidence" value="ECO:0007669"/>
    <property type="project" value="UniProtKB-SubCell"/>
</dbReference>
<evidence type="ECO:0000256" key="1">
    <source>
        <dbReference type="ARBA" id="ARBA00004370"/>
    </source>
</evidence>
<keyword evidence="4 5" id="KW-0472">Membrane</keyword>
<gene>
    <name evidence="7" type="ORF">CONCODRAFT_6705</name>
</gene>
<feature type="transmembrane region" description="Helical" evidence="5">
    <location>
        <begin position="24"/>
        <end position="48"/>
    </location>
</feature>
<evidence type="ECO:0000313" key="7">
    <source>
        <dbReference type="EMBL" id="KXN70704.1"/>
    </source>
</evidence>
<keyword evidence="8" id="KW-1185">Reference proteome</keyword>
<evidence type="ECO:0000259" key="6">
    <source>
        <dbReference type="PROSITE" id="PS50262"/>
    </source>
</evidence>
<reference evidence="7 8" key="1">
    <citation type="journal article" date="2015" name="Genome Biol. Evol.">
        <title>Phylogenomic analyses indicate that early fungi evolved digesting cell walls of algal ancestors of land plants.</title>
        <authorList>
            <person name="Chang Y."/>
            <person name="Wang S."/>
            <person name="Sekimoto S."/>
            <person name="Aerts A.L."/>
            <person name="Choi C."/>
            <person name="Clum A."/>
            <person name="LaButti K.M."/>
            <person name="Lindquist E.A."/>
            <person name="Yee Ngan C."/>
            <person name="Ohm R.A."/>
            <person name="Salamov A.A."/>
            <person name="Grigoriev I.V."/>
            <person name="Spatafora J.W."/>
            <person name="Berbee M.L."/>
        </authorList>
    </citation>
    <scope>NUCLEOTIDE SEQUENCE [LARGE SCALE GENOMIC DNA]</scope>
    <source>
        <strain evidence="7 8">NRRL 28638</strain>
    </source>
</reference>
<evidence type="ECO:0000256" key="3">
    <source>
        <dbReference type="ARBA" id="ARBA00022989"/>
    </source>
</evidence>
<comment type="subcellular location">
    <subcellularLocation>
        <location evidence="1">Membrane</location>
    </subcellularLocation>
</comment>
<dbReference type="SUPFAM" id="SSF81321">
    <property type="entry name" value="Family A G protein-coupled receptor-like"/>
    <property type="match status" value="1"/>
</dbReference>
<dbReference type="InterPro" id="IPR017452">
    <property type="entry name" value="GPCR_Rhodpsn_7TM"/>
</dbReference>
<protein>
    <recommendedName>
        <fullName evidence="6">G-protein coupled receptors family 1 profile domain-containing protein</fullName>
    </recommendedName>
</protein>
<dbReference type="Gene3D" id="1.20.1070.10">
    <property type="entry name" value="Rhodopsin 7-helix transmembrane proteins"/>
    <property type="match status" value="1"/>
</dbReference>
<keyword evidence="3 5" id="KW-1133">Transmembrane helix</keyword>
<dbReference type="EMBL" id="KQ964495">
    <property type="protein sequence ID" value="KXN70704.1"/>
    <property type="molecule type" value="Genomic_DNA"/>
</dbReference>
<dbReference type="AlphaFoldDB" id="A0A137P6Y8"/>
<evidence type="ECO:0000256" key="2">
    <source>
        <dbReference type="ARBA" id="ARBA00022692"/>
    </source>
</evidence>